<organism evidence="3 4">
    <name type="scientific">Oceaniradius stylonematis</name>
    <dbReference type="NCBI Taxonomy" id="2184161"/>
    <lineage>
        <taxon>Bacteria</taxon>
        <taxon>Pseudomonadati</taxon>
        <taxon>Pseudomonadota</taxon>
        <taxon>Alphaproteobacteria</taxon>
        <taxon>Hyphomicrobiales</taxon>
        <taxon>Ahrensiaceae</taxon>
        <taxon>Oceaniradius</taxon>
    </lineage>
</organism>
<protein>
    <recommendedName>
        <fullName evidence="2">Response regulatory domain-containing protein</fullName>
    </recommendedName>
</protein>
<name>A0A3A8A9E1_9HYPH</name>
<dbReference type="AlphaFoldDB" id="A0A3A8A9E1"/>
<comment type="caution">
    <text evidence="3">The sequence shown here is derived from an EMBL/GenBank/DDBJ whole genome shotgun (WGS) entry which is preliminary data.</text>
</comment>
<evidence type="ECO:0000259" key="2">
    <source>
        <dbReference type="PROSITE" id="PS50110"/>
    </source>
</evidence>
<evidence type="ECO:0000313" key="4">
    <source>
        <dbReference type="Proteomes" id="UP000246132"/>
    </source>
</evidence>
<dbReference type="Proteomes" id="UP000246132">
    <property type="component" value="Unassembled WGS sequence"/>
</dbReference>
<dbReference type="SMART" id="SM00448">
    <property type="entry name" value="REC"/>
    <property type="match status" value="1"/>
</dbReference>
<keyword evidence="4" id="KW-1185">Reference proteome</keyword>
<gene>
    <name evidence="3" type="ORF">DEM25_009825</name>
</gene>
<dbReference type="GO" id="GO:0000160">
    <property type="term" value="P:phosphorelay signal transduction system"/>
    <property type="evidence" value="ECO:0007669"/>
    <property type="project" value="InterPro"/>
</dbReference>
<dbReference type="PROSITE" id="PS50110">
    <property type="entry name" value="RESPONSE_REGULATORY"/>
    <property type="match status" value="1"/>
</dbReference>
<dbReference type="RefSeq" id="WP_109766521.1">
    <property type="nucleotide sequence ID" value="NZ_CP159474.1"/>
</dbReference>
<feature type="domain" description="Response regulatory" evidence="2">
    <location>
        <begin position="15"/>
        <end position="127"/>
    </location>
</feature>
<accession>A0A3A8A9E1</accession>
<dbReference type="EMBL" id="QFWV02000005">
    <property type="protein sequence ID" value="RKF06927.1"/>
    <property type="molecule type" value="Genomic_DNA"/>
</dbReference>
<keyword evidence="1" id="KW-0597">Phosphoprotein</keyword>
<evidence type="ECO:0000313" key="3">
    <source>
        <dbReference type="EMBL" id="RKF06927.1"/>
    </source>
</evidence>
<dbReference type="SUPFAM" id="SSF52172">
    <property type="entry name" value="CheY-like"/>
    <property type="match status" value="1"/>
</dbReference>
<reference evidence="3 4" key="1">
    <citation type="journal article" date="2018" name="Int. J. Syst. Bacteriol.">
        <title>Oceaniradius stylonemae gen. nov., sp. nov., isolated from a red alga, Stylonema cornu-cervi.</title>
        <authorList>
            <person name="Jeong S."/>
        </authorList>
    </citation>
    <scope>NUCLEOTIDE SEQUENCE [LARGE SCALE GENOMIC DNA]</scope>
    <source>
        <strain evidence="3 4">StC1</strain>
    </source>
</reference>
<dbReference type="Gene3D" id="3.40.50.2300">
    <property type="match status" value="1"/>
</dbReference>
<dbReference type="OrthoDB" id="582170at2"/>
<evidence type="ECO:0000256" key="1">
    <source>
        <dbReference type="PROSITE-ProRule" id="PRU00169"/>
    </source>
</evidence>
<sequence length="134" mass="14653">MLNPIAMPQLLADKTVLIIEDEMLIAMDVEQIANDLGARHVLVLRVREALRHMLENVVSPDVCFVDYRSADGERRSVAEFFGSTGGKLIVMTTDGDPEKDPLVANADAVLRKPFGAEEVGQAFRDALGARSNDT</sequence>
<dbReference type="InterPro" id="IPR001789">
    <property type="entry name" value="Sig_transdc_resp-reg_receiver"/>
</dbReference>
<dbReference type="InterPro" id="IPR011006">
    <property type="entry name" value="CheY-like_superfamily"/>
</dbReference>
<feature type="modified residue" description="4-aspartylphosphate" evidence="1">
    <location>
        <position position="66"/>
    </location>
</feature>
<proteinExistence type="predicted"/>